<dbReference type="PRINTS" id="PR01438">
    <property type="entry name" value="UNVRSLSTRESS"/>
</dbReference>
<dbReference type="Pfam" id="PF00582">
    <property type="entry name" value="Usp"/>
    <property type="match status" value="1"/>
</dbReference>
<dbReference type="InterPro" id="IPR014729">
    <property type="entry name" value="Rossmann-like_a/b/a_fold"/>
</dbReference>
<organism evidence="3 4">
    <name type="scientific">Corynebacterium marinum DSM 44953</name>
    <dbReference type="NCBI Taxonomy" id="1224162"/>
    <lineage>
        <taxon>Bacteria</taxon>
        <taxon>Bacillati</taxon>
        <taxon>Actinomycetota</taxon>
        <taxon>Actinomycetes</taxon>
        <taxon>Mycobacteriales</taxon>
        <taxon>Corynebacteriaceae</taxon>
        <taxon>Corynebacterium</taxon>
    </lineage>
</organism>
<protein>
    <recommendedName>
        <fullName evidence="2">UspA domain-containing protein</fullName>
    </recommendedName>
</protein>
<dbReference type="Proteomes" id="UP000031928">
    <property type="component" value="Chromosome"/>
</dbReference>
<evidence type="ECO:0000256" key="1">
    <source>
        <dbReference type="ARBA" id="ARBA00008791"/>
    </source>
</evidence>
<feature type="domain" description="UspA" evidence="2">
    <location>
        <begin position="4"/>
        <end position="144"/>
    </location>
</feature>
<accession>A0A0B6TT36</accession>
<dbReference type="KEGG" id="cmq:B840_05690"/>
<dbReference type="RefSeq" id="WP_042621335.1">
    <property type="nucleotide sequence ID" value="NZ_CP007790.1"/>
</dbReference>
<dbReference type="OrthoDB" id="4420982at2"/>
<dbReference type="PANTHER" id="PTHR46268:SF6">
    <property type="entry name" value="UNIVERSAL STRESS PROTEIN UP12"/>
    <property type="match status" value="1"/>
</dbReference>
<gene>
    <name evidence="3" type="ORF">B840_05690</name>
</gene>
<dbReference type="AlphaFoldDB" id="A0A0B6TT36"/>
<dbReference type="EMBL" id="CP007790">
    <property type="protein sequence ID" value="AJK68750.1"/>
    <property type="molecule type" value="Genomic_DNA"/>
</dbReference>
<evidence type="ECO:0000313" key="3">
    <source>
        <dbReference type="EMBL" id="AJK68750.1"/>
    </source>
</evidence>
<dbReference type="InterPro" id="IPR006015">
    <property type="entry name" value="Universal_stress_UspA"/>
</dbReference>
<evidence type="ECO:0000313" key="4">
    <source>
        <dbReference type="Proteomes" id="UP000031928"/>
    </source>
</evidence>
<comment type="similarity">
    <text evidence="1">Belongs to the universal stress protein A family.</text>
</comment>
<sequence length="151" mass="15746">MIKYSKIAVGTDGSETSMAAVRAAASLARLYEAKLVIMSAWHAASGPLLNSSHPDLASVAVSEEEAAEQQLLKAKAAAEEEGVSEIELRKVAGVPAEAMTKEVQETGIDLLVVGNKGINTLTGRVFGNIPTEVVRSSSVNVMIVNTAEHGS</sequence>
<dbReference type="Gene3D" id="3.40.50.620">
    <property type="entry name" value="HUPs"/>
    <property type="match status" value="1"/>
</dbReference>
<reference evidence="3 4" key="1">
    <citation type="submission" date="2014-05" db="EMBL/GenBank/DDBJ databases">
        <title>Complete genome sequence of Corynebacterium marinum DSM 44953.</title>
        <authorList>
            <person name="Schaffert L."/>
            <person name="Albersmeier A."/>
            <person name="Kalinowski J."/>
            <person name="Ruckert C."/>
        </authorList>
    </citation>
    <scope>NUCLEOTIDE SEQUENCE [LARGE SCALE GENOMIC DNA]</scope>
    <source>
        <strain evidence="3 4">DSM 44953</strain>
    </source>
</reference>
<evidence type="ECO:0000259" key="2">
    <source>
        <dbReference type="Pfam" id="PF00582"/>
    </source>
</evidence>
<dbReference type="HOGENOM" id="CLU_049301_16_4_11"/>
<keyword evidence="4" id="KW-1185">Reference proteome</keyword>
<dbReference type="InterPro" id="IPR006016">
    <property type="entry name" value="UspA"/>
</dbReference>
<dbReference type="STRING" id="1224162.B840_05690"/>
<dbReference type="PANTHER" id="PTHR46268">
    <property type="entry name" value="STRESS RESPONSE PROTEIN NHAX"/>
    <property type="match status" value="1"/>
</dbReference>
<dbReference type="SUPFAM" id="SSF52402">
    <property type="entry name" value="Adenine nucleotide alpha hydrolases-like"/>
    <property type="match status" value="1"/>
</dbReference>
<name>A0A0B6TT36_9CORY</name>
<proteinExistence type="inferred from homology"/>
<dbReference type="CDD" id="cd00293">
    <property type="entry name" value="USP-like"/>
    <property type="match status" value="1"/>
</dbReference>